<dbReference type="InterPro" id="IPR008928">
    <property type="entry name" value="6-hairpin_glycosidase_sf"/>
</dbReference>
<proteinExistence type="predicted"/>
<dbReference type="GO" id="GO:0005975">
    <property type="term" value="P:carbohydrate metabolic process"/>
    <property type="evidence" value="ECO:0007669"/>
    <property type="project" value="InterPro"/>
</dbReference>
<dbReference type="EMBL" id="FNZH01000012">
    <property type="protein sequence ID" value="SEJ77776.1"/>
    <property type="molecule type" value="Genomic_DNA"/>
</dbReference>
<evidence type="ECO:0000313" key="2">
    <source>
        <dbReference type="Proteomes" id="UP000199403"/>
    </source>
</evidence>
<accession>A0A1H7BKN3</accession>
<reference evidence="2" key="1">
    <citation type="submission" date="2016-10" db="EMBL/GenBank/DDBJ databases">
        <authorList>
            <person name="Varghese N."/>
            <person name="Submissions S."/>
        </authorList>
    </citation>
    <scope>NUCLEOTIDE SEQUENCE [LARGE SCALE GENOMIC DNA]</scope>
    <source>
        <strain evidence="2">IBRC-M 10761</strain>
    </source>
</reference>
<protein>
    <submittedName>
        <fullName evidence="1">Uncharacterized protein</fullName>
    </submittedName>
</protein>
<sequence>MCKLTYLFHLSLFCILLSCKQSPIEWTVVLHQPGKAPSAIGSFSGLPEVPLFFEKEVDRITVEALFEKMDGQYRFSIKARSEAPTACYLSLVASGSNNQAQLYAYSGAVTENQTFRQSPHDPSDHSFKTLVKQDIPMLAIKDAATYYVAISNTPALYDNYTTQTYDVVNRSVELSSGDHGKPGGADPSVVKIEEHYHTLDQNNPHVFEGILFETNAATINDFQKDVLLAIAARWEPRFKDRFGATSFSSNYMLLRKNETGNSDYWVVPGIAYANKQYSRDAFWQSMILPAKYRYQCYLNEANALTTGAERPLFLMLWTYRAKLEGSEPDLEAARKTLAYIEGRTQEGWYYAAHTNSTKNLKSWYDMVEFDEDDVLTYNQGLLAVALMAAEALGLEPKTTSTKAISNYQSMYKDEKGYFPLSRKKDLLAVDVFTGDLLAQLYFGKALLREESVHAHFQTIVANAKTDYGYKVTSLANGDYAPLAYYSSEDKKNKWYGEGSYQWGGSWYLYDMLFLLNSYLHDAPNALDEIKWRASLDFRIGGTYFEHTHTQTGIPRKSNQGWNASIYAMWNTFIENDLADDSLLQVIDAIQ</sequence>
<evidence type="ECO:0000313" key="1">
    <source>
        <dbReference type="EMBL" id="SEJ77776.1"/>
    </source>
</evidence>
<dbReference type="Proteomes" id="UP000199403">
    <property type="component" value="Unassembled WGS sequence"/>
</dbReference>
<organism evidence="1 2">
    <name type="scientific">Cyclobacterium xiamenense</name>
    <dbReference type="NCBI Taxonomy" id="1297121"/>
    <lineage>
        <taxon>Bacteria</taxon>
        <taxon>Pseudomonadati</taxon>
        <taxon>Bacteroidota</taxon>
        <taxon>Cytophagia</taxon>
        <taxon>Cytophagales</taxon>
        <taxon>Cyclobacteriaceae</taxon>
        <taxon>Cyclobacterium</taxon>
    </lineage>
</organism>
<keyword evidence="2" id="KW-1185">Reference proteome</keyword>
<dbReference type="OrthoDB" id="978688at2"/>
<dbReference type="PROSITE" id="PS51257">
    <property type="entry name" value="PROKAR_LIPOPROTEIN"/>
    <property type="match status" value="1"/>
</dbReference>
<gene>
    <name evidence="1" type="ORF">SAMN05192553_11278</name>
</gene>
<name>A0A1H7BKN3_9BACT</name>
<dbReference type="RefSeq" id="WP_143057732.1">
    <property type="nucleotide sequence ID" value="NZ_FNZH01000012.1"/>
</dbReference>
<dbReference type="SUPFAM" id="SSF48208">
    <property type="entry name" value="Six-hairpin glycosidases"/>
    <property type="match status" value="1"/>
</dbReference>
<dbReference type="AlphaFoldDB" id="A0A1H7BKN3"/>